<dbReference type="Proteomes" id="UP001227192">
    <property type="component" value="Unassembled WGS sequence"/>
</dbReference>
<keyword evidence="2" id="KW-1185">Reference proteome</keyword>
<protein>
    <submittedName>
        <fullName evidence="1">Uncharacterized protein</fullName>
    </submittedName>
</protein>
<comment type="caution">
    <text evidence="1">The sequence shown here is derived from an EMBL/GenBank/DDBJ whole genome shotgun (WGS) entry which is preliminary data.</text>
</comment>
<dbReference type="AlphaFoldDB" id="A0AAI9X9D7"/>
<sequence length="82" mass="9441">MFARGSGPLDSLLYSRAKRPTYLPGVVYPITKDSPTPKLAAKRSVNFLQIQFTFNSHSLQIHHRFTSDLIYFKSPYAHFIRP</sequence>
<reference evidence="1" key="1">
    <citation type="submission" date="2015-06" db="EMBL/GenBank/DDBJ databases">
        <authorList>
            <person name="Nguyen H."/>
        </authorList>
    </citation>
    <scope>NUCLEOTIDE SEQUENCE</scope>
    <source>
        <strain evidence="1">DAOM 180753</strain>
    </source>
</reference>
<organism evidence="1 2">
    <name type="scientific">Penicillium thymicola</name>
    <dbReference type="NCBI Taxonomy" id="293382"/>
    <lineage>
        <taxon>Eukaryota</taxon>
        <taxon>Fungi</taxon>
        <taxon>Dikarya</taxon>
        <taxon>Ascomycota</taxon>
        <taxon>Pezizomycotina</taxon>
        <taxon>Eurotiomycetes</taxon>
        <taxon>Eurotiomycetidae</taxon>
        <taxon>Eurotiales</taxon>
        <taxon>Aspergillaceae</taxon>
        <taxon>Penicillium</taxon>
    </lineage>
</organism>
<dbReference type="EMBL" id="LACB01000102">
    <property type="protein sequence ID" value="KAJ9488876.1"/>
    <property type="molecule type" value="Genomic_DNA"/>
</dbReference>
<proteinExistence type="predicted"/>
<accession>A0AAI9X9D7</accession>
<gene>
    <name evidence="1" type="ORF">VN97_g4408</name>
</gene>
<evidence type="ECO:0000313" key="2">
    <source>
        <dbReference type="Proteomes" id="UP001227192"/>
    </source>
</evidence>
<reference evidence="1" key="2">
    <citation type="journal article" date="2016" name="Fungal Biol.">
        <title>Ochratoxin A production by Penicillium thymicola.</title>
        <authorList>
            <person name="Nguyen H.D.T."/>
            <person name="McMullin D.R."/>
            <person name="Ponomareva E."/>
            <person name="Riley R."/>
            <person name="Pomraning K.R."/>
            <person name="Baker S.E."/>
            <person name="Seifert K.A."/>
        </authorList>
    </citation>
    <scope>NUCLEOTIDE SEQUENCE</scope>
    <source>
        <strain evidence="1">DAOM 180753</strain>
    </source>
</reference>
<evidence type="ECO:0000313" key="1">
    <source>
        <dbReference type="EMBL" id="KAJ9488876.1"/>
    </source>
</evidence>
<name>A0AAI9X9D7_PENTH</name>